<evidence type="ECO:0000259" key="6">
    <source>
        <dbReference type="Pfam" id="PF06271"/>
    </source>
</evidence>
<proteinExistence type="predicted"/>
<evidence type="ECO:0000313" key="7">
    <source>
        <dbReference type="EMBL" id="KRG67542.1"/>
    </source>
</evidence>
<dbReference type="PATRIC" id="fig|405446.3.peg.1367"/>
<keyword evidence="3 5" id="KW-1133">Transmembrane helix</keyword>
<dbReference type="AlphaFoldDB" id="A0A0R0CEX2"/>
<dbReference type="GO" id="GO:0016020">
    <property type="term" value="C:membrane"/>
    <property type="evidence" value="ECO:0007669"/>
    <property type="project" value="UniProtKB-SubCell"/>
</dbReference>
<name>A0A0R0CEX2_9GAMM</name>
<dbReference type="PANTHER" id="PTHR38480">
    <property type="entry name" value="SLR0254 PROTEIN"/>
    <property type="match status" value="1"/>
</dbReference>
<sequence length="225" mass="24260">MLDTYREVITPEGVPLQLPAAGPVPRALAWLIDLCVRFGVLAVMSPLLVALGDFGQGLYLGLMFLMFWAYPIVLEVWFGRTLGKKVMGLRVVARDGAPLGWMPAIVRNLLRTVDALPFGYALGLVTCLFDAHGRRLGDLVAGSLVIHTAPRPAAAPARIETVLAPPLPLQPGEQAALVAFAERAPALSPGRQRELADIVSGLSHERGQAGVLRLYAMANWLLGRR</sequence>
<dbReference type="PANTHER" id="PTHR38480:SF1">
    <property type="entry name" value="SLR0254 PROTEIN"/>
    <property type="match status" value="1"/>
</dbReference>
<reference evidence="7 8" key="1">
    <citation type="submission" date="2015-05" db="EMBL/GenBank/DDBJ databases">
        <title>Genome sequencing and analysis of members of genus Stenotrophomonas.</title>
        <authorList>
            <person name="Patil P.P."/>
            <person name="Midha S."/>
            <person name="Patil P.B."/>
        </authorList>
    </citation>
    <scope>NUCLEOTIDE SEQUENCE [LARGE SCALE GENOMIC DNA]</scope>
    <source>
        <strain evidence="7 8">DSM 18941</strain>
    </source>
</reference>
<organism evidence="7 8">
    <name type="scientific">Stenotrophomonas terrae</name>
    <dbReference type="NCBI Taxonomy" id="405446"/>
    <lineage>
        <taxon>Bacteria</taxon>
        <taxon>Pseudomonadati</taxon>
        <taxon>Pseudomonadota</taxon>
        <taxon>Gammaproteobacteria</taxon>
        <taxon>Lysobacterales</taxon>
        <taxon>Lysobacteraceae</taxon>
        <taxon>Stenotrophomonas</taxon>
    </lineage>
</organism>
<feature type="transmembrane region" description="Helical" evidence="5">
    <location>
        <begin position="57"/>
        <end position="78"/>
    </location>
</feature>
<evidence type="ECO:0000256" key="4">
    <source>
        <dbReference type="ARBA" id="ARBA00023136"/>
    </source>
</evidence>
<feature type="domain" description="RDD" evidence="6">
    <location>
        <begin position="21"/>
        <end position="142"/>
    </location>
</feature>
<dbReference type="InterPro" id="IPR010432">
    <property type="entry name" value="RDD"/>
</dbReference>
<accession>A0A0R0CEX2</accession>
<keyword evidence="4 5" id="KW-0472">Membrane</keyword>
<evidence type="ECO:0000256" key="1">
    <source>
        <dbReference type="ARBA" id="ARBA00004141"/>
    </source>
</evidence>
<dbReference type="EMBL" id="LDJJ01000030">
    <property type="protein sequence ID" value="KRG67542.1"/>
    <property type="molecule type" value="Genomic_DNA"/>
</dbReference>
<comment type="subcellular location">
    <subcellularLocation>
        <location evidence="1">Membrane</location>
        <topology evidence="1">Multi-pass membrane protein</topology>
    </subcellularLocation>
</comment>
<evidence type="ECO:0000256" key="2">
    <source>
        <dbReference type="ARBA" id="ARBA00022692"/>
    </source>
</evidence>
<evidence type="ECO:0000313" key="8">
    <source>
        <dbReference type="Proteomes" id="UP000051863"/>
    </source>
</evidence>
<protein>
    <submittedName>
        <fullName evidence="7">Membrane protein</fullName>
    </submittedName>
</protein>
<feature type="transmembrane region" description="Helical" evidence="5">
    <location>
        <begin position="27"/>
        <end position="51"/>
    </location>
</feature>
<keyword evidence="2 5" id="KW-0812">Transmembrane</keyword>
<dbReference type="OrthoDB" id="9787732at2"/>
<evidence type="ECO:0000256" key="3">
    <source>
        <dbReference type="ARBA" id="ARBA00022989"/>
    </source>
</evidence>
<gene>
    <name evidence="7" type="ORF">ABB27_09415</name>
</gene>
<keyword evidence="8" id="KW-1185">Reference proteome</keyword>
<evidence type="ECO:0000256" key="5">
    <source>
        <dbReference type="SAM" id="Phobius"/>
    </source>
</evidence>
<dbReference type="Pfam" id="PF06271">
    <property type="entry name" value="RDD"/>
    <property type="match status" value="1"/>
</dbReference>
<dbReference type="Proteomes" id="UP000051863">
    <property type="component" value="Unassembled WGS sequence"/>
</dbReference>
<comment type="caution">
    <text evidence="7">The sequence shown here is derived from an EMBL/GenBank/DDBJ whole genome shotgun (WGS) entry which is preliminary data.</text>
</comment>